<protein>
    <submittedName>
        <fullName evidence="1">Uncharacterized protein</fullName>
    </submittedName>
</protein>
<dbReference type="EMBL" id="CANHGI010000003">
    <property type="protein sequence ID" value="CAI5446172.1"/>
    <property type="molecule type" value="Genomic_DNA"/>
</dbReference>
<keyword evidence="2" id="KW-1185">Reference proteome</keyword>
<gene>
    <name evidence="1" type="ORF">CAMP_LOCUS8809</name>
</gene>
<sequence>MEREKTENKTLAKNEIHVQFQEFGQKARKNHCSEREIVVVIDQSSTITTPTIPYATGYKLALLDIQADESLTSQCMEDEQFESDYIKNKLQFYPWYWGMVLRTKMDNILKVTVF</sequence>
<organism evidence="1 2">
    <name type="scientific">Caenorhabditis angaria</name>
    <dbReference type="NCBI Taxonomy" id="860376"/>
    <lineage>
        <taxon>Eukaryota</taxon>
        <taxon>Metazoa</taxon>
        <taxon>Ecdysozoa</taxon>
        <taxon>Nematoda</taxon>
        <taxon>Chromadorea</taxon>
        <taxon>Rhabditida</taxon>
        <taxon>Rhabditina</taxon>
        <taxon>Rhabditomorpha</taxon>
        <taxon>Rhabditoidea</taxon>
        <taxon>Rhabditidae</taxon>
        <taxon>Peloderinae</taxon>
        <taxon>Caenorhabditis</taxon>
    </lineage>
</organism>
<evidence type="ECO:0000313" key="2">
    <source>
        <dbReference type="Proteomes" id="UP001152747"/>
    </source>
</evidence>
<dbReference type="AlphaFoldDB" id="A0A9P1IMW7"/>
<name>A0A9P1IMW7_9PELO</name>
<proteinExistence type="predicted"/>
<dbReference type="Proteomes" id="UP001152747">
    <property type="component" value="Unassembled WGS sequence"/>
</dbReference>
<accession>A0A9P1IMW7</accession>
<evidence type="ECO:0000313" key="1">
    <source>
        <dbReference type="EMBL" id="CAI5446172.1"/>
    </source>
</evidence>
<comment type="caution">
    <text evidence="1">The sequence shown here is derived from an EMBL/GenBank/DDBJ whole genome shotgun (WGS) entry which is preliminary data.</text>
</comment>
<reference evidence="1" key="1">
    <citation type="submission" date="2022-11" db="EMBL/GenBank/DDBJ databases">
        <authorList>
            <person name="Kikuchi T."/>
        </authorList>
    </citation>
    <scope>NUCLEOTIDE SEQUENCE</scope>
    <source>
        <strain evidence="1">PS1010</strain>
    </source>
</reference>